<keyword evidence="3" id="KW-0862">Zinc</keyword>
<dbReference type="CDD" id="cd16448">
    <property type="entry name" value="RING-H2"/>
    <property type="match status" value="1"/>
</dbReference>
<dbReference type="Pfam" id="PF13639">
    <property type="entry name" value="zf-RING_2"/>
    <property type="match status" value="1"/>
</dbReference>
<evidence type="ECO:0000259" key="4">
    <source>
        <dbReference type="PROSITE" id="PS50089"/>
    </source>
</evidence>
<dbReference type="AlphaFoldDB" id="A0A6C0KUZ8"/>
<dbReference type="EMBL" id="MN740977">
    <property type="protein sequence ID" value="QHU21051.1"/>
    <property type="molecule type" value="Genomic_DNA"/>
</dbReference>
<dbReference type="InterPro" id="IPR051834">
    <property type="entry name" value="RING_finger_E3_ligase"/>
</dbReference>
<dbReference type="Gene3D" id="3.30.40.10">
    <property type="entry name" value="Zinc/RING finger domain, C3HC4 (zinc finger)"/>
    <property type="match status" value="1"/>
</dbReference>
<name>A0A6C0KUZ8_9ZZZZ</name>
<evidence type="ECO:0000256" key="3">
    <source>
        <dbReference type="ARBA" id="ARBA00022833"/>
    </source>
</evidence>
<dbReference type="Gene3D" id="1.10.720.30">
    <property type="entry name" value="SAP domain"/>
    <property type="match status" value="1"/>
</dbReference>
<evidence type="ECO:0000256" key="2">
    <source>
        <dbReference type="ARBA" id="ARBA00022771"/>
    </source>
</evidence>
<dbReference type="SUPFAM" id="SSF68906">
    <property type="entry name" value="SAP domain"/>
    <property type="match status" value="1"/>
</dbReference>
<dbReference type="GO" id="GO:0005634">
    <property type="term" value="C:nucleus"/>
    <property type="evidence" value="ECO:0007669"/>
    <property type="project" value="TreeGrafter"/>
</dbReference>
<dbReference type="PANTHER" id="PTHR45931">
    <property type="entry name" value="SI:CH211-59O9.10"/>
    <property type="match status" value="1"/>
</dbReference>
<dbReference type="SUPFAM" id="SSF57850">
    <property type="entry name" value="RING/U-box"/>
    <property type="match status" value="1"/>
</dbReference>
<dbReference type="InterPro" id="IPR013083">
    <property type="entry name" value="Znf_RING/FYVE/PHD"/>
</dbReference>
<evidence type="ECO:0000313" key="5">
    <source>
        <dbReference type="EMBL" id="QHU21051.1"/>
    </source>
</evidence>
<keyword evidence="1" id="KW-0479">Metal-binding</keyword>
<dbReference type="PROSITE" id="PS50089">
    <property type="entry name" value="ZF_RING_2"/>
    <property type="match status" value="1"/>
</dbReference>
<proteinExistence type="predicted"/>
<protein>
    <recommendedName>
        <fullName evidence="4">RING-type domain-containing protein</fullName>
    </recommendedName>
</protein>
<evidence type="ECO:0000256" key="1">
    <source>
        <dbReference type="ARBA" id="ARBA00022723"/>
    </source>
</evidence>
<dbReference type="InterPro" id="IPR001841">
    <property type="entry name" value="Znf_RING"/>
</dbReference>
<dbReference type="GO" id="GO:0008270">
    <property type="term" value="F:zinc ion binding"/>
    <property type="evidence" value="ECO:0007669"/>
    <property type="project" value="UniProtKB-KW"/>
</dbReference>
<organism evidence="5">
    <name type="scientific">viral metagenome</name>
    <dbReference type="NCBI Taxonomy" id="1070528"/>
    <lineage>
        <taxon>unclassified sequences</taxon>
        <taxon>metagenomes</taxon>
        <taxon>organismal metagenomes</taxon>
    </lineage>
</organism>
<dbReference type="InterPro" id="IPR036361">
    <property type="entry name" value="SAP_dom_sf"/>
</dbReference>
<keyword evidence="2" id="KW-0863">Zinc-finger</keyword>
<dbReference type="GO" id="GO:0061630">
    <property type="term" value="F:ubiquitin protein ligase activity"/>
    <property type="evidence" value="ECO:0007669"/>
    <property type="project" value="TreeGrafter"/>
</dbReference>
<accession>A0A6C0KUZ8</accession>
<sequence length="104" mass="11955">MADYGINDKVSRMPCNHIYHDTCLRQWLLTRHANCPYCRAIIPQDPVLRNQQNRASAHGGKKSKKTLEKCTVAELKERAAKRKINVTGLKKDDIIAKLRGKRKE</sequence>
<dbReference type="PANTHER" id="PTHR45931:SF16">
    <property type="entry name" value="RING_U-BOX SUPERFAMILY PROTEIN"/>
    <property type="match status" value="1"/>
</dbReference>
<reference evidence="5" key="1">
    <citation type="journal article" date="2020" name="Nature">
        <title>Giant virus diversity and host interactions through global metagenomics.</title>
        <authorList>
            <person name="Schulz F."/>
            <person name="Roux S."/>
            <person name="Paez-Espino D."/>
            <person name="Jungbluth S."/>
            <person name="Walsh D.A."/>
            <person name="Denef V.J."/>
            <person name="McMahon K.D."/>
            <person name="Konstantinidis K.T."/>
            <person name="Eloe-Fadrosh E.A."/>
            <person name="Kyrpides N.C."/>
            <person name="Woyke T."/>
        </authorList>
    </citation>
    <scope>NUCLEOTIDE SEQUENCE</scope>
    <source>
        <strain evidence="5">GVMAG-S-3300013094-100</strain>
    </source>
</reference>
<feature type="domain" description="RING-type" evidence="4">
    <location>
        <begin position="13"/>
        <end position="39"/>
    </location>
</feature>
<dbReference type="GO" id="GO:0006511">
    <property type="term" value="P:ubiquitin-dependent protein catabolic process"/>
    <property type="evidence" value="ECO:0007669"/>
    <property type="project" value="TreeGrafter"/>
</dbReference>